<evidence type="ECO:0008006" key="4">
    <source>
        <dbReference type="Google" id="ProtNLM"/>
    </source>
</evidence>
<feature type="transmembrane region" description="Helical" evidence="1">
    <location>
        <begin position="236"/>
        <end position="256"/>
    </location>
</feature>
<accession>A0A0J9SXU2</accession>
<dbReference type="OrthoDB" id="387794at2759"/>
<keyword evidence="1" id="KW-0812">Transmembrane</keyword>
<evidence type="ECO:0000313" key="3">
    <source>
        <dbReference type="Proteomes" id="UP000053327"/>
    </source>
</evidence>
<keyword evidence="1" id="KW-1133">Transmembrane helix</keyword>
<dbReference type="AlphaFoldDB" id="A0A0J9SXU2"/>
<organism evidence="2 3">
    <name type="scientific">Plasmodium vivax (strain Brazil I)</name>
    <dbReference type="NCBI Taxonomy" id="1033975"/>
    <lineage>
        <taxon>Eukaryota</taxon>
        <taxon>Sar</taxon>
        <taxon>Alveolata</taxon>
        <taxon>Apicomplexa</taxon>
        <taxon>Aconoidasida</taxon>
        <taxon>Haemosporida</taxon>
        <taxon>Plasmodiidae</taxon>
        <taxon>Plasmodium</taxon>
        <taxon>Plasmodium (Plasmodium)</taxon>
    </lineage>
</organism>
<name>A0A0J9SXU2_PLAV1</name>
<sequence length="265" mass="30561">MSCSPNVKNSSYDFFDNIDTYIAEAKNIENSIRDNTSDANCNNFSNQHKSLGNKEKLKSLCNRFAILNKLLNAIKKENHNHCSFLNYWINSEWNQPRFSENNCISYVYIGLESHIQSNEEYNLIDCEYYDINKDELNKMNILYNLYEKHSEINSIIVAKSDQNKQKLLTLSTQCCADYNDVIYTCNADNKSKNPEFCDKLEAFISKYNELDNKVVGEEYNFSDYFIKLSDCPNNKIISTAVTGSIIGLIPLLGVLYKVSELNIKI</sequence>
<dbReference type="EMBL" id="KQ234778">
    <property type="protein sequence ID" value="KMZ87885.1"/>
    <property type="molecule type" value="Genomic_DNA"/>
</dbReference>
<gene>
    <name evidence="2" type="ORF">PVBG_06112</name>
</gene>
<keyword evidence="1" id="KW-0472">Membrane</keyword>
<proteinExistence type="predicted"/>
<evidence type="ECO:0000313" key="2">
    <source>
        <dbReference type="EMBL" id="KMZ87885.1"/>
    </source>
</evidence>
<protein>
    <recommendedName>
        <fullName evidence="4">PIR Superfamily Protein</fullName>
    </recommendedName>
</protein>
<dbReference type="Proteomes" id="UP000053327">
    <property type="component" value="Unassembled WGS sequence"/>
</dbReference>
<reference evidence="2 3" key="1">
    <citation type="submission" date="2011-08" db="EMBL/GenBank/DDBJ databases">
        <title>The Genome Sequence of Plasmodium vivax Brazil I.</title>
        <authorList>
            <consortium name="The Broad Institute Genome Sequencing Platform"/>
            <consortium name="The Broad Institute Genome Sequencing Center for Infectious Disease"/>
            <person name="Neafsey D."/>
            <person name="Carlton J."/>
            <person name="Barnwell J."/>
            <person name="Collins W."/>
            <person name="Escalante A."/>
            <person name="Mullikin J."/>
            <person name="Saul A."/>
            <person name="Guigo R."/>
            <person name="Camara F."/>
            <person name="Young S.K."/>
            <person name="Zeng Q."/>
            <person name="Gargeya S."/>
            <person name="Fitzgerald M."/>
            <person name="Haas B."/>
            <person name="Abouelleil A."/>
            <person name="Alvarado L."/>
            <person name="Arachchi H.M."/>
            <person name="Berlin A."/>
            <person name="Brown A."/>
            <person name="Chapman S.B."/>
            <person name="Chen Z."/>
            <person name="Dunbar C."/>
            <person name="Freedman E."/>
            <person name="Gearin G."/>
            <person name="Gellesch M."/>
            <person name="Goldberg J."/>
            <person name="Griggs A."/>
            <person name="Gujja S."/>
            <person name="Heiman D."/>
            <person name="Howarth C."/>
            <person name="Larson L."/>
            <person name="Lui A."/>
            <person name="MacDonald P.J.P."/>
            <person name="Montmayeur A."/>
            <person name="Murphy C."/>
            <person name="Neiman D."/>
            <person name="Pearson M."/>
            <person name="Priest M."/>
            <person name="Roberts A."/>
            <person name="Saif S."/>
            <person name="Shea T."/>
            <person name="Shenoy N."/>
            <person name="Sisk P."/>
            <person name="Stolte C."/>
            <person name="Sykes S."/>
            <person name="Wortman J."/>
            <person name="Nusbaum C."/>
            <person name="Birren B."/>
        </authorList>
    </citation>
    <scope>NUCLEOTIDE SEQUENCE [LARGE SCALE GENOMIC DNA]</scope>
    <source>
        <strain evidence="2 3">Brazil I</strain>
    </source>
</reference>
<evidence type="ECO:0000256" key="1">
    <source>
        <dbReference type="SAM" id="Phobius"/>
    </source>
</evidence>